<keyword evidence="1" id="KW-0732">Signal</keyword>
<name>A0A1G9QL16_9SPHI</name>
<dbReference type="InterPro" id="IPR019223">
    <property type="entry name" value="DUF2147"/>
</dbReference>
<keyword evidence="4" id="KW-1185">Reference proteome</keyword>
<feature type="chain" id="PRO_5011615355" description="DUF2147 domain-containing protein" evidence="1">
    <location>
        <begin position="20"/>
        <end position="143"/>
    </location>
</feature>
<dbReference type="EMBL" id="FNHH01000006">
    <property type="protein sequence ID" value="SDM11723.1"/>
    <property type="molecule type" value="Genomic_DNA"/>
</dbReference>
<accession>A0A1G9QL16</accession>
<evidence type="ECO:0000313" key="3">
    <source>
        <dbReference type="EMBL" id="SDM11723.1"/>
    </source>
</evidence>
<dbReference type="STRING" id="990371.SAMN05421813_10692"/>
<dbReference type="Pfam" id="PF09917">
    <property type="entry name" value="DUF2147"/>
    <property type="match status" value="1"/>
</dbReference>
<dbReference type="OrthoDB" id="9814399at2"/>
<evidence type="ECO:0000259" key="2">
    <source>
        <dbReference type="Pfam" id="PF09917"/>
    </source>
</evidence>
<feature type="signal peptide" evidence="1">
    <location>
        <begin position="1"/>
        <end position="19"/>
    </location>
</feature>
<reference evidence="4" key="1">
    <citation type="submission" date="2016-10" db="EMBL/GenBank/DDBJ databases">
        <authorList>
            <person name="Varghese N."/>
            <person name="Submissions S."/>
        </authorList>
    </citation>
    <scope>NUCLEOTIDE SEQUENCE [LARGE SCALE GENOMIC DNA]</scope>
    <source>
        <strain evidence="4">DSM 24536</strain>
    </source>
</reference>
<protein>
    <recommendedName>
        <fullName evidence="2">DUF2147 domain-containing protein</fullName>
    </recommendedName>
</protein>
<proteinExistence type="predicted"/>
<evidence type="ECO:0000256" key="1">
    <source>
        <dbReference type="SAM" id="SignalP"/>
    </source>
</evidence>
<gene>
    <name evidence="3" type="ORF">SAMN05421813_10692</name>
</gene>
<dbReference type="PANTHER" id="PTHR36919">
    <property type="entry name" value="BLR1215 PROTEIN"/>
    <property type="match status" value="1"/>
</dbReference>
<sequence length="143" mass="16234">MYKHLLLTILLFCSMNAFSQHKDQIIGKWLNATGEAHIHIYPNGGKYFGKIAWMKAPNHPDGKPRLDKNNPDNGRNQTPILGLVILKDFIFSDNIWQGGSIYDPKTGKTYSCKISLQDPDKINVRGFVGFSILGRTESWTRIK</sequence>
<dbReference type="AlphaFoldDB" id="A0A1G9QL16"/>
<dbReference type="Proteomes" id="UP000199226">
    <property type="component" value="Unassembled WGS sequence"/>
</dbReference>
<dbReference type="Gene3D" id="2.40.128.520">
    <property type="match status" value="1"/>
</dbReference>
<evidence type="ECO:0000313" key="4">
    <source>
        <dbReference type="Proteomes" id="UP000199226"/>
    </source>
</evidence>
<feature type="domain" description="DUF2147" evidence="2">
    <location>
        <begin position="27"/>
        <end position="141"/>
    </location>
</feature>
<organism evidence="3 4">
    <name type="scientific">Daejeonella rubra</name>
    <dbReference type="NCBI Taxonomy" id="990371"/>
    <lineage>
        <taxon>Bacteria</taxon>
        <taxon>Pseudomonadati</taxon>
        <taxon>Bacteroidota</taxon>
        <taxon>Sphingobacteriia</taxon>
        <taxon>Sphingobacteriales</taxon>
        <taxon>Sphingobacteriaceae</taxon>
        <taxon>Daejeonella</taxon>
    </lineage>
</organism>
<dbReference type="RefSeq" id="WP_090701998.1">
    <property type="nucleotide sequence ID" value="NZ_FNHH01000006.1"/>
</dbReference>
<dbReference type="PANTHER" id="PTHR36919:SF2">
    <property type="entry name" value="BLL6627 PROTEIN"/>
    <property type="match status" value="1"/>
</dbReference>